<dbReference type="EMBL" id="CP074405">
    <property type="protein sequence ID" value="QVI62270.1"/>
    <property type="molecule type" value="Genomic_DNA"/>
</dbReference>
<dbReference type="Proteomes" id="UP000677804">
    <property type="component" value="Chromosome"/>
</dbReference>
<protein>
    <submittedName>
        <fullName evidence="1">Uncharacterized protein</fullName>
    </submittedName>
</protein>
<dbReference type="RefSeq" id="WP_207339937.1">
    <property type="nucleotide sequence ID" value="NZ_CP074405.1"/>
</dbReference>
<reference evidence="1 2" key="1">
    <citation type="submission" date="2021-05" db="EMBL/GenBank/DDBJ databases">
        <title>Novel species in genus Cellulomonas.</title>
        <authorList>
            <person name="Zhang G."/>
        </authorList>
    </citation>
    <scope>NUCLEOTIDE SEQUENCE [LARGE SCALE GENOMIC DNA]</scope>
    <source>
        <strain evidence="2">zg-ZUI222</strain>
    </source>
</reference>
<evidence type="ECO:0000313" key="2">
    <source>
        <dbReference type="Proteomes" id="UP000677804"/>
    </source>
</evidence>
<gene>
    <name evidence="1" type="ORF">KG103_17995</name>
</gene>
<keyword evidence="2" id="KW-1185">Reference proteome</keyword>
<proteinExistence type="predicted"/>
<sequence length="353" mass="38234">MYVDLTREQAWDVVRHIEARAPYRLCLLAELMRDTDGPVDQMDASLESLVPMWEWFTTIAVAGYPGVPSDVPSTYEPLIVAHAAPGTADLQRRAALLSEGLMHYVELVVRRIDPESRWDLWLQKGRIRMAQHQEPVIRLANGTPIHATYLVTDMARVAVNDKGGTARDPRALRDELASHLPSSWRRRHQDPQPSVLVPYLAYAGRTPPAIVTSSPLAVLFDAPAPAPAEPFDDVGVELLLAVGPAAGLDDPRHFAPLSVDTVAAVLTALDVTHEDGRPVKARELLEDGTQLFAADGTAMVETIATGGALRALSVEPAGGGTAATWSRIEDGLRRLAESLGGHLASDSEGWPEP</sequence>
<name>A0ABX8D494_9CELL</name>
<organism evidence="1 2">
    <name type="scientific">Cellulomonas wangleii</name>
    <dbReference type="NCBI Taxonomy" id="2816956"/>
    <lineage>
        <taxon>Bacteria</taxon>
        <taxon>Bacillati</taxon>
        <taxon>Actinomycetota</taxon>
        <taxon>Actinomycetes</taxon>
        <taxon>Micrococcales</taxon>
        <taxon>Cellulomonadaceae</taxon>
        <taxon>Cellulomonas</taxon>
    </lineage>
</organism>
<accession>A0ABX8D494</accession>
<evidence type="ECO:0000313" key="1">
    <source>
        <dbReference type="EMBL" id="QVI62270.1"/>
    </source>
</evidence>